<evidence type="ECO:0000313" key="3">
    <source>
        <dbReference type="Proteomes" id="UP000016933"/>
    </source>
</evidence>
<dbReference type="AlphaFoldDB" id="N1PJI8"/>
<reference evidence="3" key="1">
    <citation type="journal article" date="2012" name="PLoS Genet.">
        <title>The genomes of the fungal plant pathogens Cladosporium fulvum and Dothistroma septosporum reveal adaptation to different hosts and lifestyles but also signatures of common ancestry.</title>
        <authorList>
            <person name="de Wit P.J.G.M."/>
            <person name="van der Burgt A."/>
            <person name="Oekmen B."/>
            <person name="Stergiopoulos I."/>
            <person name="Abd-Elsalam K.A."/>
            <person name="Aerts A.L."/>
            <person name="Bahkali A.H."/>
            <person name="Beenen H.G."/>
            <person name="Chettri P."/>
            <person name="Cox M.P."/>
            <person name="Datema E."/>
            <person name="de Vries R.P."/>
            <person name="Dhillon B."/>
            <person name="Ganley A.R."/>
            <person name="Griffiths S.A."/>
            <person name="Guo Y."/>
            <person name="Hamelin R.C."/>
            <person name="Henrissat B."/>
            <person name="Kabir M.S."/>
            <person name="Jashni M.K."/>
            <person name="Kema G."/>
            <person name="Klaubauf S."/>
            <person name="Lapidus A."/>
            <person name="Levasseur A."/>
            <person name="Lindquist E."/>
            <person name="Mehrabi R."/>
            <person name="Ohm R.A."/>
            <person name="Owen T.J."/>
            <person name="Salamov A."/>
            <person name="Schwelm A."/>
            <person name="Schijlen E."/>
            <person name="Sun H."/>
            <person name="van den Burg H.A."/>
            <person name="van Ham R.C.H.J."/>
            <person name="Zhang S."/>
            <person name="Goodwin S.B."/>
            <person name="Grigoriev I.V."/>
            <person name="Collemare J."/>
            <person name="Bradshaw R.E."/>
        </authorList>
    </citation>
    <scope>NUCLEOTIDE SEQUENCE [LARGE SCALE GENOMIC DNA]</scope>
    <source>
        <strain evidence="3">NZE10 / CBS 128990</strain>
    </source>
</reference>
<proteinExistence type="predicted"/>
<gene>
    <name evidence="2" type="ORF">DOTSEDRAFT_73926</name>
</gene>
<dbReference type="HOGENOM" id="CLU_2049655_0_0_1"/>
<organism evidence="2 3">
    <name type="scientific">Dothistroma septosporum (strain NZE10 / CBS 128990)</name>
    <name type="common">Red band needle blight fungus</name>
    <name type="synonym">Mycosphaerella pini</name>
    <dbReference type="NCBI Taxonomy" id="675120"/>
    <lineage>
        <taxon>Eukaryota</taxon>
        <taxon>Fungi</taxon>
        <taxon>Dikarya</taxon>
        <taxon>Ascomycota</taxon>
        <taxon>Pezizomycotina</taxon>
        <taxon>Dothideomycetes</taxon>
        <taxon>Dothideomycetidae</taxon>
        <taxon>Mycosphaerellales</taxon>
        <taxon>Mycosphaerellaceae</taxon>
        <taxon>Dothistroma</taxon>
    </lineage>
</organism>
<sequence length="120" mass="12916">MGLPMFDMLRAGGHEGDALGGPPSSDGPSQDLLPVGHASMEMGSIEEMKWGKAAQITAKREWVHGNISMFTVASVSPGPLTDIFSLSLLRWSRILLFPDGGIRFAARPTCSPLILVRVLR</sequence>
<name>N1PJI8_DOTSN</name>
<evidence type="ECO:0000256" key="1">
    <source>
        <dbReference type="SAM" id="MobiDB-lite"/>
    </source>
</evidence>
<feature type="region of interest" description="Disordered" evidence="1">
    <location>
        <begin position="14"/>
        <end position="33"/>
    </location>
</feature>
<reference evidence="2 3" key="2">
    <citation type="journal article" date="2012" name="PLoS Pathog.">
        <title>Diverse lifestyles and strategies of plant pathogenesis encoded in the genomes of eighteen Dothideomycetes fungi.</title>
        <authorList>
            <person name="Ohm R.A."/>
            <person name="Feau N."/>
            <person name="Henrissat B."/>
            <person name="Schoch C.L."/>
            <person name="Horwitz B.A."/>
            <person name="Barry K.W."/>
            <person name="Condon B.J."/>
            <person name="Copeland A.C."/>
            <person name="Dhillon B."/>
            <person name="Glaser F."/>
            <person name="Hesse C.N."/>
            <person name="Kosti I."/>
            <person name="LaButti K."/>
            <person name="Lindquist E.A."/>
            <person name="Lucas S."/>
            <person name="Salamov A.A."/>
            <person name="Bradshaw R.E."/>
            <person name="Ciuffetti L."/>
            <person name="Hamelin R.C."/>
            <person name="Kema G.H.J."/>
            <person name="Lawrence C."/>
            <person name="Scott J.A."/>
            <person name="Spatafora J.W."/>
            <person name="Turgeon B.G."/>
            <person name="de Wit P.J.G.M."/>
            <person name="Zhong S."/>
            <person name="Goodwin S.B."/>
            <person name="Grigoriev I.V."/>
        </authorList>
    </citation>
    <scope>NUCLEOTIDE SEQUENCE [LARGE SCALE GENOMIC DNA]</scope>
    <source>
        <strain evidence="3">NZE10 / CBS 128990</strain>
    </source>
</reference>
<accession>N1PJI8</accession>
<dbReference type="Proteomes" id="UP000016933">
    <property type="component" value="Unassembled WGS sequence"/>
</dbReference>
<dbReference type="EMBL" id="KB446542">
    <property type="protein sequence ID" value="EME41690.1"/>
    <property type="molecule type" value="Genomic_DNA"/>
</dbReference>
<evidence type="ECO:0000313" key="2">
    <source>
        <dbReference type="EMBL" id="EME41690.1"/>
    </source>
</evidence>
<protein>
    <submittedName>
        <fullName evidence="2">Uncharacterized protein</fullName>
    </submittedName>
</protein>
<keyword evidence="3" id="KW-1185">Reference proteome</keyword>